<dbReference type="InterPro" id="IPR041698">
    <property type="entry name" value="Methyltransf_25"/>
</dbReference>
<dbReference type="GO" id="GO:0032259">
    <property type="term" value="P:methylation"/>
    <property type="evidence" value="ECO:0007669"/>
    <property type="project" value="UniProtKB-KW"/>
</dbReference>
<keyword evidence="6" id="KW-1185">Reference proteome</keyword>
<feature type="domain" description="Methyltransferase" evidence="4">
    <location>
        <begin position="62"/>
        <end position="156"/>
    </location>
</feature>
<dbReference type="Proteomes" id="UP001651880">
    <property type="component" value="Unassembled WGS sequence"/>
</dbReference>
<evidence type="ECO:0000313" key="6">
    <source>
        <dbReference type="Proteomes" id="UP001651880"/>
    </source>
</evidence>
<proteinExistence type="predicted"/>
<comment type="caution">
    <text evidence="5">The sequence shown here is derived from an EMBL/GenBank/DDBJ whole genome shotgun (WGS) entry which is preliminary data.</text>
</comment>
<evidence type="ECO:0000259" key="4">
    <source>
        <dbReference type="Pfam" id="PF13649"/>
    </source>
</evidence>
<dbReference type="PANTHER" id="PTHR43464">
    <property type="entry name" value="METHYLTRANSFERASE"/>
    <property type="match status" value="1"/>
</dbReference>
<accession>A0ABT1NFS4</accession>
<dbReference type="CDD" id="cd02440">
    <property type="entry name" value="AdoMet_MTases"/>
    <property type="match status" value="1"/>
</dbReference>
<dbReference type="Gene3D" id="3.40.50.150">
    <property type="entry name" value="Vaccinia Virus protein VP39"/>
    <property type="match status" value="1"/>
</dbReference>
<gene>
    <name evidence="5" type="ORF">LJD61_11105</name>
</gene>
<reference evidence="5 6" key="1">
    <citation type="submission" date="2021-10" db="EMBL/GenBank/DDBJ databases">
        <title>Lutispora strain m25 sp. nov., a thermophilic, non-spore-forming bacterium isolated from a lab-scale methanogenic bioreactor digesting anaerobic sludge.</title>
        <authorList>
            <person name="El Houari A."/>
            <person name="Mcdonald J."/>
        </authorList>
    </citation>
    <scope>NUCLEOTIDE SEQUENCE [LARGE SCALE GENOMIC DNA]</scope>
    <source>
        <strain evidence="6">m25</strain>
    </source>
</reference>
<dbReference type="RefSeq" id="WP_255227612.1">
    <property type="nucleotide sequence ID" value="NZ_JAJEKE010000009.1"/>
</dbReference>
<sequence length="279" mass="32189">MILNELKLYHRSGHFIWTDEYISNNMLDAHLDFGNDAASRNIKTIGKTIDWIIKKIPKGGKVLDLGCGPGLYASLLAKMGYLVTGIDISQRSLSYARKKAIEDNLQIDYHCADYIKDDIGIGYDAVLCIYCDFGALTPLEQYIFLKKVNCALSDEGIFIFDVFKTGLCENMHETRNWHYSDEGGFWCDKPHFILEEVKHFRDQKAWGSRTIIIQEGESPREYITWDHYYTEDSIKEVLNNNGFILLSINNKLIAENEFTSNDVMFIEAKKKKVLKEYSF</sequence>
<keyword evidence="3" id="KW-0949">S-adenosyl-L-methionine</keyword>
<dbReference type="Gene3D" id="2.20.25.110">
    <property type="entry name" value="S-adenosyl-L-methionine-dependent methyltransferases"/>
    <property type="match status" value="1"/>
</dbReference>
<evidence type="ECO:0000256" key="2">
    <source>
        <dbReference type="ARBA" id="ARBA00022679"/>
    </source>
</evidence>
<dbReference type="Pfam" id="PF13649">
    <property type="entry name" value="Methyltransf_25"/>
    <property type="match status" value="1"/>
</dbReference>
<dbReference type="SUPFAM" id="SSF53335">
    <property type="entry name" value="S-adenosyl-L-methionine-dependent methyltransferases"/>
    <property type="match status" value="1"/>
</dbReference>
<evidence type="ECO:0000313" key="5">
    <source>
        <dbReference type="EMBL" id="MCQ1530092.1"/>
    </source>
</evidence>
<evidence type="ECO:0000256" key="3">
    <source>
        <dbReference type="ARBA" id="ARBA00022691"/>
    </source>
</evidence>
<protein>
    <submittedName>
        <fullName evidence="5">Class I SAM-dependent methyltransferase</fullName>
    </submittedName>
</protein>
<dbReference type="InterPro" id="IPR029063">
    <property type="entry name" value="SAM-dependent_MTases_sf"/>
</dbReference>
<organism evidence="5 6">
    <name type="scientific">Lutispora saccharofermentans</name>
    <dbReference type="NCBI Taxonomy" id="3024236"/>
    <lineage>
        <taxon>Bacteria</taxon>
        <taxon>Bacillati</taxon>
        <taxon>Bacillota</taxon>
        <taxon>Clostridia</taxon>
        <taxon>Lutisporales</taxon>
        <taxon>Lutisporaceae</taxon>
        <taxon>Lutispora</taxon>
    </lineage>
</organism>
<evidence type="ECO:0000256" key="1">
    <source>
        <dbReference type="ARBA" id="ARBA00022603"/>
    </source>
</evidence>
<dbReference type="GO" id="GO:0008168">
    <property type="term" value="F:methyltransferase activity"/>
    <property type="evidence" value="ECO:0007669"/>
    <property type="project" value="UniProtKB-KW"/>
</dbReference>
<dbReference type="PANTHER" id="PTHR43464:SF19">
    <property type="entry name" value="UBIQUINONE BIOSYNTHESIS O-METHYLTRANSFERASE, MITOCHONDRIAL"/>
    <property type="match status" value="1"/>
</dbReference>
<name>A0ABT1NFS4_9FIRM</name>
<dbReference type="EMBL" id="JAJEKE010000009">
    <property type="protein sequence ID" value="MCQ1530092.1"/>
    <property type="molecule type" value="Genomic_DNA"/>
</dbReference>
<keyword evidence="1 5" id="KW-0489">Methyltransferase</keyword>
<keyword evidence="2" id="KW-0808">Transferase</keyword>